<dbReference type="Proteomes" id="UP000682733">
    <property type="component" value="Unassembled WGS sequence"/>
</dbReference>
<dbReference type="Proteomes" id="UP000677228">
    <property type="component" value="Unassembled WGS sequence"/>
</dbReference>
<dbReference type="SUPFAM" id="SSF48576">
    <property type="entry name" value="Terpenoid synthases"/>
    <property type="match status" value="1"/>
</dbReference>
<sequence length="94" mass="10560">MNVDSTLTIQGAMNRAGKMVLDRYDDFNRARTQLPSWGDEVDKKVQQFVEGTASGVIATAVWSFFETTRYFSRESQDGKGAKRVTLSPAKHNIE</sequence>
<evidence type="ECO:0000313" key="4">
    <source>
        <dbReference type="EMBL" id="CAF3976783.1"/>
    </source>
</evidence>
<dbReference type="EMBL" id="CAJNOQ010015322">
    <property type="protein sequence ID" value="CAF1359179.1"/>
    <property type="molecule type" value="Genomic_DNA"/>
</dbReference>
<reference evidence="3" key="1">
    <citation type="submission" date="2021-02" db="EMBL/GenBank/DDBJ databases">
        <authorList>
            <person name="Nowell W R."/>
        </authorList>
    </citation>
    <scope>NUCLEOTIDE SEQUENCE</scope>
</reference>
<dbReference type="OrthoDB" id="7779876at2759"/>
<evidence type="ECO:0000313" key="2">
    <source>
        <dbReference type="EMBL" id="CAF1165101.1"/>
    </source>
</evidence>
<gene>
    <name evidence="3" type="ORF">GPM918_LOCUS31294</name>
    <name evidence="2" type="ORF">OVA965_LOCUS22289</name>
    <name evidence="5" type="ORF">SRO942_LOCUS31932</name>
    <name evidence="4" type="ORF">TMI583_LOCUS23003</name>
</gene>
<dbReference type="EMBL" id="CAJOBC010069004">
    <property type="protein sequence ID" value="CAF4236104.1"/>
    <property type="molecule type" value="Genomic_DNA"/>
</dbReference>
<dbReference type="EMBL" id="CAJNOK010012519">
    <property type="protein sequence ID" value="CAF1165101.1"/>
    <property type="molecule type" value="Genomic_DNA"/>
</dbReference>
<evidence type="ECO:0000313" key="6">
    <source>
        <dbReference type="Proteomes" id="UP000663829"/>
    </source>
</evidence>
<dbReference type="Gene3D" id="1.10.600.10">
    <property type="entry name" value="Farnesyl Diphosphate Synthase"/>
    <property type="match status" value="1"/>
</dbReference>
<dbReference type="Proteomes" id="UP000663829">
    <property type="component" value="Unassembled WGS sequence"/>
</dbReference>
<dbReference type="Proteomes" id="UP000681722">
    <property type="component" value="Unassembled WGS sequence"/>
</dbReference>
<dbReference type="InterPro" id="IPR008949">
    <property type="entry name" value="Isoprenoid_synthase_dom_sf"/>
</dbReference>
<evidence type="ECO:0000256" key="1">
    <source>
        <dbReference type="SAM" id="MobiDB-lite"/>
    </source>
</evidence>
<proteinExistence type="predicted"/>
<dbReference type="EMBL" id="CAJOBA010034043">
    <property type="protein sequence ID" value="CAF3976783.1"/>
    <property type="molecule type" value="Genomic_DNA"/>
</dbReference>
<name>A0A815HYT0_9BILA</name>
<protein>
    <submittedName>
        <fullName evidence="3">Uncharacterized protein</fullName>
    </submittedName>
</protein>
<evidence type="ECO:0000313" key="5">
    <source>
        <dbReference type="EMBL" id="CAF4236104.1"/>
    </source>
</evidence>
<keyword evidence="6" id="KW-1185">Reference proteome</keyword>
<comment type="caution">
    <text evidence="3">The sequence shown here is derived from an EMBL/GenBank/DDBJ whole genome shotgun (WGS) entry which is preliminary data.</text>
</comment>
<organism evidence="3 6">
    <name type="scientific">Didymodactylos carnosus</name>
    <dbReference type="NCBI Taxonomy" id="1234261"/>
    <lineage>
        <taxon>Eukaryota</taxon>
        <taxon>Metazoa</taxon>
        <taxon>Spiralia</taxon>
        <taxon>Gnathifera</taxon>
        <taxon>Rotifera</taxon>
        <taxon>Eurotatoria</taxon>
        <taxon>Bdelloidea</taxon>
        <taxon>Philodinida</taxon>
        <taxon>Philodinidae</taxon>
        <taxon>Didymodactylos</taxon>
    </lineage>
</organism>
<evidence type="ECO:0000313" key="3">
    <source>
        <dbReference type="EMBL" id="CAF1359179.1"/>
    </source>
</evidence>
<dbReference type="AlphaFoldDB" id="A0A815HYT0"/>
<feature type="region of interest" description="Disordered" evidence="1">
    <location>
        <begin position="75"/>
        <end position="94"/>
    </location>
</feature>
<accession>A0A815HYT0</accession>